<feature type="region of interest" description="Disordered" evidence="1">
    <location>
        <begin position="347"/>
        <end position="496"/>
    </location>
</feature>
<evidence type="ECO:0000313" key="3">
    <source>
        <dbReference type="EMBL" id="ANJ68074.1"/>
    </source>
</evidence>
<organism evidence="3 4">
    <name type="scientific">Halothiobacillus diazotrophicus</name>
    <dbReference type="NCBI Taxonomy" id="1860122"/>
    <lineage>
        <taxon>Bacteria</taxon>
        <taxon>Pseudomonadati</taxon>
        <taxon>Pseudomonadota</taxon>
        <taxon>Gammaproteobacteria</taxon>
        <taxon>Chromatiales</taxon>
        <taxon>Halothiobacillaceae</taxon>
        <taxon>Halothiobacillus</taxon>
    </lineage>
</organism>
<sequence>MELNPHARPAQWGHALLRRFSALLILGFALLTQPLLAQPGGIGGTGMLPGGIGGTGRMPGGIGGTGIVAVGPIQRFGSVFVLGKEYHFTPQTQFRIDGTVAQEQDLQLGDVVTVIGRHEHGRWIALLVQARRALAGRIEQVNLADQSIRLLGQTVRITGTTRITGVSSAPIRLKQLHKGDWVRISALSAGHNHWRATAILRSDAKTASTSLLLRGVIEAVSPDRRAIRIGGQWLPLSHRLAAQLAPAESIVAHGRYVSGKPQLTRIAHETGPAGEASAIGTRIAVYGLIRKTQEGTYCNDYRLTGDTAAIALKPDLRTTRVWGLVDGTIAAPGVIRLERITPSVDPMHYGLNATNPQQTRAPEKASSETHPSERANPLGDRAKTVLDGTRDHAVDSVPDALSGQVDELAPDDLPNPTAIPSLPSHGIELPEQAPSPPEIAHPDVTDVPDFSPPEVAPAPTLPAIPAPPPVPSPPTVPAIPSAPRVPEMPDLPEPSS</sequence>
<dbReference type="KEGG" id="haz:A9404_12435"/>
<evidence type="ECO:0000313" key="4">
    <source>
        <dbReference type="Proteomes" id="UP000078596"/>
    </source>
</evidence>
<accession>A0A191ZJL0</accession>
<proteinExistence type="predicted"/>
<dbReference type="Pfam" id="PF18914">
    <property type="entry name" value="DUF5666"/>
    <property type="match status" value="2"/>
</dbReference>
<gene>
    <name evidence="3" type="ORF">A9404_12435</name>
</gene>
<feature type="compositionally biased region" description="Basic and acidic residues" evidence="1">
    <location>
        <begin position="361"/>
        <end position="373"/>
    </location>
</feature>
<feature type="compositionally biased region" description="Pro residues" evidence="1">
    <location>
        <begin position="450"/>
        <end position="477"/>
    </location>
</feature>
<reference evidence="3 4" key="1">
    <citation type="submission" date="2016-06" db="EMBL/GenBank/DDBJ databases">
        <title>Insight into the functional genes involving in sulfur oxidation in Pearl River water.</title>
        <authorList>
            <person name="Luo J."/>
            <person name="Tan X."/>
            <person name="Lin W."/>
        </authorList>
    </citation>
    <scope>NUCLEOTIDE SEQUENCE [LARGE SCALE GENOMIC DNA]</scope>
    <source>
        <strain evidence="3 4">LS2</strain>
    </source>
</reference>
<evidence type="ECO:0000256" key="1">
    <source>
        <dbReference type="SAM" id="MobiDB-lite"/>
    </source>
</evidence>
<dbReference type="AlphaFoldDB" id="A0A191ZJL0"/>
<dbReference type="EMBL" id="CP016027">
    <property type="protein sequence ID" value="ANJ68074.1"/>
    <property type="molecule type" value="Genomic_DNA"/>
</dbReference>
<dbReference type="Proteomes" id="UP000078596">
    <property type="component" value="Chromosome"/>
</dbReference>
<name>A0A191ZJL0_9GAMM</name>
<dbReference type="STRING" id="1860122.A9404_12435"/>
<dbReference type="InterPro" id="IPR043724">
    <property type="entry name" value="DUF5666"/>
</dbReference>
<evidence type="ECO:0000259" key="2">
    <source>
        <dbReference type="Pfam" id="PF18914"/>
    </source>
</evidence>
<keyword evidence="4" id="KW-1185">Reference proteome</keyword>
<protein>
    <recommendedName>
        <fullName evidence="2">DUF5666 domain-containing protein</fullName>
    </recommendedName>
</protein>
<feature type="compositionally biased region" description="Basic and acidic residues" evidence="1">
    <location>
        <begin position="380"/>
        <end position="394"/>
    </location>
</feature>
<feature type="domain" description="DUF5666" evidence="2">
    <location>
        <begin position="71"/>
        <end position="127"/>
    </location>
</feature>
<feature type="domain" description="DUF5666" evidence="2">
    <location>
        <begin position="136"/>
        <end position="199"/>
    </location>
</feature>